<evidence type="ECO:0000259" key="1">
    <source>
        <dbReference type="Pfam" id="PF13360"/>
    </source>
</evidence>
<feature type="domain" description="Pyrrolo-quinoline quinone repeat" evidence="1">
    <location>
        <begin position="259"/>
        <end position="360"/>
    </location>
</feature>
<organism evidence="2">
    <name type="scientific">mine drainage metagenome</name>
    <dbReference type="NCBI Taxonomy" id="410659"/>
    <lineage>
        <taxon>unclassified sequences</taxon>
        <taxon>metagenomes</taxon>
        <taxon>ecological metagenomes</taxon>
    </lineage>
</organism>
<accession>A0A1J5R363</accession>
<dbReference type="AlphaFoldDB" id="A0A1J5R363"/>
<comment type="caution">
    <text evidence="2">The sequence shown here is derived from an EMBL/GenBank/DDBJ whole genome shotgun (WGS) entry which is preliminary data.</text>
</comment>
<reference evidence="2" key="1">
    <citation type="submission" date="2016-10" db="EMBL/GenBank/DDBJ databases">
        <title>Sequence of Gallionella enrichment culture.</title>
        <authorList>
            <person name="Poehlein A."/>
            <person name="Muehling M."/>
            <person name="Daniel R."/>
        </authorList>
    </citation>
    <scope>NUCLEOTIDE SEQUENCE</scope>
</reference>
<proteinExistence type="predicted"/>
<dbReference type="Gene3D" id="2.40.128.630">
    <property type="match status" value="1"/>
</dbReference>
<name>A0A1J5R363_9ZZZZ</name>
<gene>
    <name evidence="2" type="ORF">GALL_317610</name>
</gene>
<dbReference type="Pfam" id="PF13360">
    <property type="entry name" value="PQQ_2"/>
    <property type="match status" value="1"/>
</dbReference>
<dbReference type="InterPro" id="IPR002372">
    <property type="entry name" value="PQQ_rpt_dom"/>
</dbReference>
<dbReference type="InterPro" id="IPR011047">
    <property type="entry name" value="Quinoprotein_ADH-like_sf"/>
</dbReference>
<dbReference type="SUPFAM" id="SSF50998">
    <property type="entry name" value="Quinoprotein alcohol dehydrogenase-like"/>
    <property type="match status" value="2"/>
</dbReference>
<evidence type="ECO:0000313" key="2">
    <source>
        <dbReference type="EMBL" id="OIQ86404.1"/>
    </source>
</evidence>
<sequence>MEMFGTIVAATSNADGGSDVVALDGDTGVEAWRVPLARADPNPGPATVGSTCTAVTARPRGAQVRPLVACLSTLSRVDNASSGTSTLSVTATRLALIDATSGAVVSDTPTVPSMAIGRVDTDLVRAVLTSSGHLQVVRTDPLGATPRWTFTSPDVPSASADSWLAIDVVDDRILVATPTALWVLSADGTLIRTRDGTEGSFLFGFTGRELLMGSTSSTAAATRTSVLDLATGTSFSIPGAPAGATPDDLSLPDVILTLSSGTLVASDAFTGASRWSTRLGDQSQVMVIGGRVVIDEAGSLRSIDGRSGTVQWDRKDARRTIPKAVTDGTVLVSTSTAANNTTVMTAYGLDDGATRWTVNVPLIMSVDVLGNRIVTLRSGSATITAWG</sequence>
<dbReference type="EMBL" id="MLJW01000482">
    <property type="protein sequence ID" value="OIQ86404.1"/>
    <property type="molecule type" value="Genomic_DNA"/>
</dbReference>
<protein>
    <recommendedName>
        <fullName evidence="1">Pyrrolo-quinoline quinone repeat domain-containing protein</fullName>
    </recommendedName>
</protein>